<dbReference type="Proteomes" id="UP000298663">
    <property type="component" value="Unassembled WGS sequence"/>
</dbReference>
<evidence type="ECO:0000313" key="2">
    <source>
        <dbReference type="EMBL" id="TKR92758.1"/>
    </source>
</evidence>
<evidence type="ECO:0000313" key="3">
    <source>
        <dbReference type="Proteomes" id="UP000298663"/>
    </source>
</evidence>
<accession>A0A4U5P926</accession>
<dbReference type="InterPro" id="IPR053322">
    <property type="entry name" value="PLA2-like"/>
</dbReference>
<reference evidence="2 3" key="2">
    <citation type="journal article" date="2019" name="G3 (Bethesda)">
        <title>Hybrid Assembly of the Genome of the Entomopathogenic Nematode Steinernema carpocapsae Identifies the X-Chromosome.</title>
        <authorList>
            <person name="Serra L."/>
            <person name="Macchietto M."/>
            <person name="Macias-Munoz A."/>
            <person name="McGill C.J."/>
            <person name="Rodriguez I.M."/>
            <person name="Rodriguez B."/>
            <person name="Murad R."/>
            <person name="Mortazavi A."/>
        </authorList>
    </citation>
    <scope>NUCLEOTIDE SEQUENCE [LARGE SCALE GENOMIC DNA]</scope>
    <source>
        <strain evidence="2 3">ALL</strain>
    </source>
</reference>
<dbReference type="AlphaFoldDB" id="A0A4U5P926"/>
<name>A0A4U5P926_STECR</name>
<evidence type="ECO:0000256" key="1">
    <source>
        <dbReference type="SAM" id="SignalP"/>
    </source>
</evidence>
<dbReference type="PANTHER" id="PTHR34228">
    <property type="entry name" value="PROTEIN CBG09474-RELATED"/>
    <property type="match status" value="1"/>
</dbReference>
<feature type="signal peptide" evidence="1">
    <location>
        <begin position="1"/>
        <end position="18"/>
    </location>
</feature>
<keyword evidence="1" id="KW-0732">Signal</keyword>
<feature type="chain" id="PRO_5020494762" description="Domain of unknown function DB domain-containing protein" evidence="1">
    <location>
        <begin position="19"/>
        <end position="91"/>
    </location>
</feature>
<dbReference type="EMBL" id="AZBU02000002">
    <property type="protein sequence ID" value="TKR92758.1"/>
    <property type="molecule type" value="Genomic_DNA"/>
</dbReference>
<comment type="caution">
    <text evidence="2">The sequence shown here is derived from an EMBL/GenBank/DDBJ whole genome shotgun (WGS) entry which is preliminary data.</text>
</comment>
<organism evidence="2 3">
    <name type="scientific">Steinernema carpocapsae</name>
    <name type="common">Entomopathogenic nematode</name>
    <dbReference type="NCBI Taxonomy" id="34508"/>
    <lineage>
        <taxon>Eukaryota</taxon>
        <taxon>Metazoa</taxon>
        <taxon>Ecdysozoa</taxon>
        <taxon>Nematoda</taxon>
        <taxon>Chromadorea</taxon>
        <taxon>Rhabditida</taxon>
        <taxon>Tylenchina</taxon>
        <taxon>Panagrolaimomorpha</taxon>
        <taxon>Strongyloidoidea</taxon>
        <taxon>Steinernematidae</taxon>
        <taxon>Steinernema</taxon>
    </lineage>
</organism>
<keyword evidence="3" id="KW-1185">Reference proteome</keyword>
<reference evidence="2 3" key="1">
    <citation type="journal article" date="2015" name="Genome Biol.">
        <title>Comparative genomics of Steinernema reveals deeply conserved gene regulatory networks.</title>
        <authorList>
            <person name="Dillman A.R."/>
            <person name="Macchietto M."/>
            <person name="Porter C.F."/>
            <person name="Rogers A."/>
            <person name="Williams B."/>
            <person name="Antoshechkin I."/>
            <person name="Lee M.M."/>
            <person name="Goodwin Z."/>
            <person name="Lu X."/>
            <person name="Lewis E.E."/>
            <person name="Goodrich-Blair H."/>
            <person name="Stock S.P."/>
            <person name="Adams B.J."/>
            <person name="Sternberg P.W."/>
            <person name="Mortazavi A."/>
        </authorList>
    </citation>
    <scope>NUCLEOTIDE SEQUENCE [LARGE SCALE GENOMIC DNA]</scope>
    <source>
        <strain evidence="2 3">ALL</strain>
    </source>
</reference>
<sequence length="91" mass="10220">MQLAFLVTFAFGVLSAWAIGSSEEEEQEWACGTDTVSHWLSEATIEKSCPTLKKSINQCCVNHDQCYEDQVSVEMEFSESEVWGRNGLYSS</sequence>
<dbReference type="OrthoDB" id="5781547at2759"/>
<gene>
    <name evidence="2" type="ORF">L596_007343</name>
</gene>
<evidence type="ECO:0008006" key="4">
    <source>
        <dbReference type="Google" id="ProtNLM"/>
    </source>
</evidence>
<protein>
    <recommendedName>
        <fullName evidence="4">Domain of unknown function DB domain-containing protein</fullName>
    </recommendedName>
</protein>
<proteinExistence type="predicted"/>